<proteinExistence type="inferred from homology"/>
<dbReference type="STRING" id="6335.A0A0V1LL50"/>
<feature type="domain" description="VWFA" evidence="5">
    <location>
        <begin position="52"/>
        <end position="231"/>
    </location>
</feature>
<accession>A0A0V1LL50</accession>
<dbReference type="GO" id="GO:0005829">
    <property type="term" value="C:cytosol"/>
    <property type="evidence" value="ECO:0007669"/>
    <property type="project" value="TreeGrafter"/>
</dbReference>
<dbReference type="Gene3D" id="3.40.50.410">
    <property type="entry name" value="von Willebrand factor, type A domain"/>
    <property type="match status" value="1"/>
</dbReference>
<dbReference type="AlphaFoldDB" id="A0A0V1LL50"/>
<dbReference type="InterPro" id="IPR036465">
    <property type="entry name" value="vWFA_dom_sf"/>
</dbReference>
<dbReference type="InterPro" id="IPR027040">
    <property type="entry name" value="PSMD4"/>
</dbReference>
<dbReference type="PANTHER" id="PTHR10223:SF0">
    <property type="entry name" value="26S PROTEASOME NON-ATPASE REGULATORY SUBUNIT 4"/>
    <property type="match status" value="1"/>
</dbReference>
<feature type="compositionally biased region" description="Basic and acidic residues" evidence="4">
    <location>
        <begin position="400"/>
        <end position="410"/>
    </location>
</feature>
<evidence type="ECO:0000256" key="4">
    <source>
        <dbReference type="SAM" id="MobiDB-lite"/>
    </source>
</evidence>
<dbReference type="InterPro" id="IPR003903">
    <property type="entry name" value="UIM_dom"/>
</dbReference>
<dbReference type="PANTHER" id="PTHR10223">
    <property type="entry name" value="26S PROTEASOME NON-ATPASE REGULATORY SUBUNIT 4"/>
    <property type="match status" value="1"/>
</dbReference>
<evidence type="ECO:0000259" key="5">
    <source>
        <dbReference type="PROSITE" id="PS50234"/>
    </source>
</evidence>
<keyword evidence="3 6" id="KW-0647">Proteasome</keyword>
<dbReference type="EMBL" id="JYDW01000031">
    <property type="protein sequence ID" value="KRZ60245.1"/>
    <property type="molecule type" value="Genomic_DNA"/>
</dbReference>
<feature type="compositionally biased region" description="Basic and acidic residues" evidence="4">
    <location>
        <begin position="371"/>
        <end position="386"/>
    </location>
</feature>
<dbReference type="InterPro" id="IPR002035">
    <property type="entry name" value="VWF_A"/>
</dbReference>
<feature type="region of interest" description="Disordered" evidence="4">
    <location>
        <begin position="340"/>
        <end position="447"/>
    </location>
</feature>
<feature type="compositionally biased region" description="Basic and acidic residues" evidence="4">
    <location>
        <begin position="342"/>
        <end position="362"/>
    </location>
</feature>
<dbReference type="GO" id="GO:0005634">
    <property type="term" value="C:nucleus"/>
    <property type="evidence" value="ECO:0007669"/>
    <property type="project" value="TreeGrafter"/>
</dbReference>
<dbReference type="GO" id="GO:0031593">
    <property type="term" value="F:polyubiquitin modification-dependent protein binding"/>
    <property type="evidence" value="ECO:0007669"/>
    <property type="project" value="TreeGrafter"/>
</dbReference>
<keyword evidence="7" id="KW-1185">Reference proteome</keyword>
<evidence type="ECO:0000256" key="1">
    <source>
        <dbReference type="ARBA" id="ARBA00005574"/>
    </source>
</evidence>
<name>A0A0V1LL50_9BILA</name>
<reference evidence="6 7" key="1">
    <citation type="submission" date="2015-05" db="EMBL/GenBank/DDBJ databases">
        <title>Evolution of Trichinella species and genotypes.</title>
        <authorList>
            <person name="Korhonen P.K."/>
            <person name="Edoardo P."/>
            <person name="Giuseppe L.R."/>
            <person name="Gasser R.B."/>
        </authorList>
    </citation>
    <scope>NUCLEOTIDE SEQUENCE [LARGE SCALE GENOMIC DNA]</scope>
    <source>
        <strain evidence="6">ISS10</strain>
    </source>
</reference>
<sequence>MPTVYRNLSDNQEVLVYLQFSDNIFCYFWFFNFNVPDYCIWYFIYMYCSLEVVDSSDYMRNGDYFPTRLLAEIEAITLIVQCKLRSNPENQVGVLAMSNGVNLLNALTQDDGKIYMKLHTLIPRGTANFLNGIRVSQLALKHRYGRTHKGRIIVFIGSPLKNADNEIFKVAQRMKKEKIAIDVIAFGEEARKSKKLSLFASIMNSSGSENCQLVIVPKGSSLQEAVLSSPIVRREDGTLPNVPMIPGSNFDFGIDPNEDPELAMALRVSLEEQRQRQQAEARLAEAQQTTEGGTENAAKSGAILTEEVPSEEMDTSPSQANVDAMTEDEQILLALQLSLQDSHGRSESHQEKTETAESKKNPTESAASVEKTTEKEKASETEEVHQLADMMGKNASIEQSKGKSERKEKAASNSKKTKTDDKKASGKSSSKGKEEKEEKKDNESNKK</sequence>
<comment type="caution">
    <text evidence="6">The sequence shown here is derived from an EMBL/GenBank/DDBJ whole genome shotgun (WGS) entry which is preliminary data.</text>
</comment>
<dbReference type="Pfam" id="PF13519">
    <property type="entry name" value="VWA_2"/>
    <property type="match status" value="1"/>
</dbReference>
<evidence type="ECO:0000256" key="2">
    <source>
        <dbReference type="ARBA" id="ARBA00014934"/>
    </source>
</evidence>
<dbReference type="SUPFAM" id="SSF53300">
    <property type="entry name" value="vWA-like"/>
    <property type="match status" value="1"/>
</dbReference>
<gene>
    <name evidence="6" type="primary">Pros54</name>
    <name evidence="6" type="ORF">T02_8267</name>
</gene>
<dbReference type="Gene3D" id="6.10.300.40">
    <property type="match status" value="1"/>
</dbReference>
<dbReference type="PROSITE" id="PS50330">
    <property type="entry name" value="UIM"/>
    <property type="match status" value="1"/>
</dbReference>
<evidence type="ECO:0000256" key="3">
    <source>
        <dbReference type="ARBA" id="ARBA00022942"/>
    </source>
</evidence>
<dbReference type="FunFam" id="3.40.50.410:FF:000005">
    <property type="entry name" value="26S proteasome non-ATPase regulatory subunit 4"/>
    <property type="match status" value="1"/>
</dbReference>
<dbReference type="GO" id="GO:0008540">
    <property type="term" value="C:proteasome regulatory particle, base subcomplex"/>
    <property type="evidence" value="ECO:0007669"/>
    <property type="project" value="TreeGrafter"/>
</dbReference>
<feature type="compositionally biased region" description="Basic and acidic residues" evidence="4">
    <location>
        <begin position="431"/>
        <end position="447"/>
    </location>
</feature>
<dbReference type="GO" id="GO:0043161">
    <property type="term" value="P:proteasome-mediated ubiquitin-dependent protein catabolic process"/>
    <property type="evidence" value="ECO:0007669"/>
    <property type="project" value="TreeGrafter"/>
</dbReference>
<dbReference type="PROSITE" id="PS50234">
    <property type="entry name" value="VWFA"/>
    <property type="match status" value="1"/>
</dbReference>
<comment type="similarity">
    <text evidence="1">Belongs to the proteasome subunit S5A family.</text>
</comment>
<evidence type="ECO:0000313" key="6">
    <source>
        <dbReference type="EMBL" id="KRZ60245.1"/>
    </source>
</evidence>
<evidence type="ECO:0000313" key="7">
    <source>
        <dbReference type="Proteomes" id="UP000054721"/>
    </source>
</evidence>
<feature type="region of interest" description="Disordered" evidence="4">
    <location>
        <begin position="276"/>
        <end position="300"/>
    </location>
</feature>
<dbReference type="SMART" id="SM00726">
    <property type="entry name" value="UIM"/>
    <property type="match status" value="2"/>
</dbReference>
<protein>
    <recommendedName>
        <fullName evidence="2">26S proteasome non-ATPase regulatory subunit 4</fullName>
    </recommendedName>
</protein>
<organism evidence="6 7">
    <name type="scientific">Trichinella nativa</name>
    <dbReference type="NCBI Taxonomy" id="6335"/>
    <lineage>
        <taxon>Eukaryota</taxon>
        <taxon>Metazoa</taxon>
        <taxon>Ecdysozoa</taxon>
        <taxon>Nematoda</taxon>
        <taxon>Enoplea</taxon>
        <taxon>Dorylaimia</taxon>
        <taxon>Trichinellida</taxon>
        <taxon>Trichinellidae</taxon>
        <taxon>Trichinella</taxon>
    </lineage>
</organism>
<dbReference type="OrthoDB" id="1731724at2759"/>
<dbReference type="Gene3D" id="6.10.250.380">
    <property type="match status" value="1"/>
</dbReference>
<dbReference type="Proteomes" id="UP000054721">
    <property type="component" value="Unassembled WGS sequence"/>
</dbReference>